<evidence type="ECO:0000313" key="4">
    <source>
        <dbReference type="EMBL" id="MBA2880510.1"/>
    </source>
</evidence>
<proteinExistence type="predicted"/>
<evidence type="ECO:0000256" key="2">
    <source>
        <dbReference type="PROSITE-ProRule" id="PRU00169"/>
    </source>
</evidence>
<accession>A0A7W0C7J9</accession>
<feature type="modified residue" description="4-aspartylphosphate" evidence="2">
    <location>
        <position position="170"/>
    </location>
</feature>
<evidence type="ECO:0000259" key="3">
    <source>
        <dbReference type="PROSITE" id="PS50110"/>
    </source>
</evidence>
<name>A0A7W0C7J9_9BACT</name>
<dbReference type="PROSITE" id="PS50110">
    <property type="entry name" value="RESPONSE_REGULATORY"/>
    <property type="match status" value="1"/>
</dbReference>
<keyword evidence="1 2" id="KW-0597">Phosphoprotein</keyword>
<dbReference type="GO" id="GO:0000160">
    <property type="term" value="P:phosphorelay signal transduction system"/>
    <property type="evidence" value="ECO:0007669"/>
    <property type="project" value="InterPro"/>
</dbReference>
<dbReference type="SMART" id="SM00448">
    <property type="entry name" value="REC"/>
    <property type="match status" value="1"/>
</dbReference>
<sequence>MSNILIIEPDPLRAETVAVHIHAHLEVSSRIAESVESAQKNASDRCRPPVAVILSHWASPEDYAPLAGIPTIVVTDGVPVSAKQIAAFPNVIDYVPDTGGYHLDYILQLIRRVLWAGNFKILLADPEKVNRILMRRLLSQKGHFVTEARNEKEVRRDLQQYPDIRMLIIDGQMCADQNFSLIRTIRNDFKKDRLSVLTLCERNTEYQRLMLLRHGASDCIEKPIRIEEFQVRFMLNLELMETFIELTRSARGAKK</sequence>
<dbReference type="RefSeq" id="WP_181550187.1">
    <property type="nucleotide sequence ID" value="NZ_JACDUS010000002.1"/>
</dbReference>
<protein>
    <submittedName>
        <fullName evidence="4">CheY-like chemotaxis protein</fullName>
    </submittedName>
</protein>
<dbReference type="Proteomes" id="UP000525298">
    <property type="component" value="Unassembled WGS sequence"/>
</dbReference>
<dbReference type="AlphaFoldDB" id="A0A7W0C7J9"/>
<reference evidence="4 5" key="1">
    <citation type="submission" date="2020-07" db="EMBL/GenBank/DDBJ databases">
        <title>Genomic Encyclopedia of Type Strains, Phase IV (KMG-IV): sequencing the most valuable type-strain genomes for metagenomic binning, comparative biology and taxonomic classification.</title>
        <authorList>
            <person name="Goeker M."/>
        </authorList>
    </citation>
    <scope>NUCLEOTIDE SEQUENCE [LARGE SCALE GENOMIC DNA]</scope>
    <source>
        <strain evidence="4 5">DSM 17721</strain>
    </source>
</reference>
<keyword evidence="5" id="KW-1185">Reference proteome</keyword>
<comment type="caution">
    <text evidence="4">The sequence shown here is derived from an EMBL/GenBank/DDBJ whole genome shotgun (WGS) entry which is preliminary data.</text>
</comment>
<dbReference type="PANTHER" id="PTHR44591:SF3">
    <property type="entry name" value="RESPONSE REGULATORY DOMAIN-CONTAINING PROTEIN"/>
    <property type="match status" value="1"/>
</dbReference>
<feature type="domain" description="Response regulatory" evidence="3">
    <location>
        <begin position="120"/>
        <end position="237"/>
    </location>
</feature>
<dbReference type="Pfam" id="PF00072">
    <property type="entry name" value="Response_reg"/>
    <property type="match status" value="1"/>
</dbReference>
<dbReference type="InterPro" id="IPR011006">
    <property type="entry name" value="CheY-like_superfamily"/>
</dbReference>
<dbReference type="InterPro" id="IPR050595">
    <property type="entry name" value="Bact_response_regulator"/>
</dbReference>
<organism evidence="4 5">
    <name type="scientific">Desulfosalsimonas propionicica</name>
    <dbReference type="NCBI Taxonomy" id="332175"/>
    <lineage>
        <taxon>Bacteria</taxon>
        <taxon>Pseudomonadati</taxon>
        <taxon>Thermodesulfobacteriota</taxon>
        <taxon>Desulfobacteria</taxon>
        <taxon>Desulfobacterales</taxon>
        <taxon>Desulfosalsimonadaceae</taxon>
        <taxon>Desulfosalsimonas</taxon>
    </lineage>
</organism>
<gene>
    <name evidence="4" type="ORF">HNR65_000828</name>
</gene>
<dbReference type="InterPro" id="IPR001789">
    <property type="entry name" value="Sig_transdc_resp-reg_receiver"/>
</dbReference>
<dbReference type="Gene3D" id="3.40.50.2300">
    <property type="match status" value="1"/>
</dbReference>
<evidence type="ECO:0000256" key="1">
    <source>
        <dbReference type="ARBA" id="ARBA00022553"/>
    </source>
</evidence>
<dbReference type="PANTHER" id="PTHR44591">
    <property type="entry name" value="STRESS RESPONSE REGULATOR PROTEIN 1"/>
    <property type="match status" value="1"/>
</dbReference>
<evidence type="ECO:0000313" key="5">
    <source>
        <dbReference type="Proteomes" id="UP000525298"/>
    </source>
</evidence>
<dbReference type="EMBL" id="JACDUS010000002">
    <property type="protein sequence ID" value="MBA2880510.1"/>
    <property type="molecule type" value="Genomic_DNA"/>
</dbReference>
<dbReference type="SUPFAM" id="SSF52172">
    <property type="entry name" value="CheY-like"/>
    <property type="match status" value="1"/>
</dbReference>